<evidence type="ECO:0000259" key="1">
    <source>
        <dbReference type="Pfam" id="PF03031"/>
    </source>
</evidence>
<organism evidence="2 3">
    <name type="scientific">Adiantum capillus-veneris</name>
    <name type="common">Maidenhair fern</name>
    <dbReference type="NCBI Taxonomy" id="13818"/>
    <lineage>
        <taxon>Eukaryota</taxon>
        <taxon>Viridiplantae</taxon>
        <taxon>Streptophyta</taxon>
        <taxon>Embryophyta</taxon>
        <taxon>Tracheophyta</taxon>
        <taxon>Polypodiopsida</taxon>
        <taxon>Polypodiidae</taxon>
        <taxon>Polypodiales</taxon>
        <taxon>Pteridineae</taxon>
        <taxon>Pteridaceae</taxon>
        <taxon>Vittarioideae</taxon>
        <taxon>Adiantum</taxon>
    </lineage>
</organism>
<gene>
    <name evidence="2" type="ORF">GOP47_0019375</name>
</gene>
<proteinExistence type="predicted"/>
<reference evidence="2" key="1">
    <citation type="submission" date="2021-01" db="EMBL/GenBank/DDBJ databases">
        <title>Adiantum capillus-veneris genome.</title>
        <authorList>
            <person name="Fang Y."/>
            <person name="Liao Q."/>
        </authorList>
    </citation>
    <scope>NUCLEOTIDE SEQUENCE</scope>
    <source>
        <strain evidence="2">H3</strain>
        <tissue evidence="2">Leaf</tissue>
    </source>
</reference>
<name>A0A9D4UBF5_ADICA</name>
<dbReference type="Gene3D" id="3.40.50.1000">
    <property type="entry name" value="HAD superfamily/HAD-like"/>
    <property type="match status" value="1"/>
</dbReference>
<dbReference type="AlphaFoldDB" id="A0A9D4UBF5"/>
<sequence>MEKSDKFHEMVITTYTEEGGVILHAFVGVDIMKRVALCMGRHVALVERSEVASELSRLLEVRVWSLMQEHNLVEVMGLLKSSYEEVGYGELKFKFMLNQAHCEERHLERRGSTSRVLYVKNFLVAFIAQLVTSLSDTILVEEDPEKAIHNPPHLLIHVRKYEGLGINNVLLGSLLPYLEAVHSYPGPAIEFIKSTPYVKGEYSIEWLVVGF</sequence>
<evidence type="ECO:0000313" key="3">
    <source>
        <dbReference type="Proteomes" id="UP000886520"/>
    </source>
</evidence>
<keyword evidence="3" id="KW-1185">Reference proteome</keyword>
<dbReference type="EMBL" id="JABFUD020000019">
    <property type="protein sequence ID" value="KAI5064680.1"/>
    <property type="molecule type" value="Genomic_DNA"/>
</dbReference>
<evidence type="ECO:0000313" key="2">
    <source>
        <dbReference type="EMBL" id="KAI5064680.1"/>
    </source>
</evidence>
<protein>
    <recommendedName>
        <fullName evidence="1">FCP1 homology domain-containing protein</fullName>
    </recommendedName>
</protein>
<dbReference type="InterPro" id="IPR023214">
    <property type="entry name" value="HAD_sf"/>
</dbReference>
<comment type="caution">
    <text evidence="2">The sequence shown here is derived from an EMBL/GenBank/DDBJ whole genome shotgun (WGS) entry which is preliminary data.</text>
</comment>
<feature type="domain" description="FCP1 homology" evidence="1">
    <location>
        <begin position="51"/>
        <end position="182"/>
    </location>
</feature>
<dbReference type="Proteomes" id="UP000886520">
    <property type="component" value="Chromosome 19"/>
</dbReference>
<dbReference type="Pfam" id="PF03031">
    <property type="entry name" value="NIF"/>
    <property type="match status" value="1"/>
</dbReference>
<dbReference type="InterPro" id="IPR004274">
    <property type="entry name" value="FCP1_dom"/>
</dbReference>
<accession>A0A9D4UBF5</accession>